<dbReference type="GO" id="GO:0005635">
    <property type="term" value="C:nuclear envelope"/>
    <property type="evidence" value="ECO:0007669"/>
    <property type="project" value="TreeGrafter"/>
</dbReference>
<feature type="transmembrane region" description="Helical" evidence="1">
    <location>
        <begin position="259"/>
        <end position="276"/>
    </location>
</feature>
<keyword evidence="1" id="KW-0472">Membrane</keyword>
<proteinExistence type="predicted"/>
<dbReference type="PANTHER" id="PTHR10997:SF9">
    <property type="entry name" value="IMPORTIN-9"/>
    <property type="match status" value="1"/>
</dbReference>
<dbReference type="InterPro" id="IPR011989">
    <property type="entry name" value="ARM-like"/>
</dbReference>
<name>A0AAD6Q610_9ROSI</name>
<dbReference type="Gene3D" id="1.25.10.10">
    <property type="entry name" value="Leucine-rich Repeat Variant"/>
    <property type="match status" value="1"/>
</dbReference>
<comment type="caution">
    <text evidence="2">The sequence shown here is derived from an EMBL/GenBank/DDBJ whole genome shotgun (WGS) entry which is preliminary data.</text>
</comment>
<keyword evidence="1" id="KW-0812">Transmembrane</keyword>
<reference evidence="2" key="1">
    <citation type="journal article" date="2023" name="Mol. Ecol. Resour.">
        <title>Chromosome-level genome assembly of a triploid poplar Populus alba 'Berolinensis'.</title>
        <authorList>
            <person name="Chen S."/>
            <person name="Yu Y."/>
            <person name="Wang X."/>
            <person name="Wang S."/>
            <person name="Zhang T."/>
            <person name="Zhou Y."/>
            <person name="He R."/>
            <person name="Meng N."/>
            <person name="Wang Y."/>
            <person name="Liu W."/>
            <person name="Liu Z."/>
            <person name="Liu J."/>
            <person name="Guo Q."/>
            <person name="Huang H."/>
            <person name="Sederoff R.R."/>
            <person name="Wang G."/>
            <person name="Qu G."/>
            <person name="Chen S."/>
        </authorList>
    </citation>
    <scope>NUCLEOTIDE SEQUENCE</scope>
    <source>
        <strain evidence="2">SC-2020</strain>
    </source>
</reference>
<feature type="transmembrane region" description="Helical" evidence="1">
    <location>
        <begin position="208"/>
        <end position="229"/>
    </location>
</feature>
<dbReference type="GO" id="GO:0006606">
    <property type="term" value="P:protein import into nucleus"/>
    <property type="evidence" value="ECO:0007669"/>
    <property type="project" value="TreeGrafter"/>
</dbReference>
<evidence type="ECO:0000313" key="3">
    <source>
        <dbReference type="Proteomes" id="UP001164929"/>
    </source>
</evidence>
<dbReference type="EMBL" id="JAQIZT010000011">
    <property type="protein sequence ID" value="KAJ6978398.1"/>
    <property type="molecule type" value="Genomic_DNA"/>
</dbReference>
<sequence>MAHVVNKTQNFELPFSWITLIQEGFQITLTKSGMDLLLPPYHATTVPGSSTSKHGSGAEIGASSQSCSLVDDGALALMIVTLEALRVQQVADVGGLLPLPLYDAYICSILEGFVFVPLYHHEALSSCFWSFDAAAVKASDFVLLFVAVSLSRSQLSISVGCFMEISLHGSLPAGMFFILQRLDALYSLICHWLLELCFWQVLSNVDGFGLASWFYLVAAFADLDVLLHLSGVAQFWFAKVVGVVACFAAMHPVSFVLDFGYPAVVALLFLDMLLFLKLAGYQLDILLAVESAEEPVLLHCAALSTLRSDCGMILAAGLLGLLELRIAPATPTANPICKRESEIRSLAEVSLRQASLQPGFRAALSKVAAKKGTSFWIALGNCRTIEAIYQESFEPPAVVTEEKGVIRRLLLPSLDDSHRKICTVISMAIASIAVYD</sequence>
<keyword evidence="1" id="KW-1133">Transmembrane helix</keyword>
<dbReference type="AlphaFoldDB" id="A0AAD6Q610"/>
<protein>
    <submittedName>
        <fullName evidence="2">Uncharacterized protein</fullName>
    </submittedName>
</protein>
<organism evidence="2 3">
    <name type="scientific">Populus alba x Populus x berolinensis</name>
    <dbReference type="NCBI Taxonomy" id="444605"/>
    <lineage>
        <taxon>Eukaryota</taxon>
        <taxon>Viridiplantae</taxon>
        <taxon>Streptophyta</taxon>
        <taxon>Embryophyta</taxon>
        <taxon>Tracheophyta</taxon>
        <taxon>Spermatophyta</taxon>
        <taxon>Magnoliopsida</taxon>
        <taxon>eudicotyledons</taxon>
        <taxon>Gunneridae</taxon>
        <taxon>Pentapetalae</taxon>
        <taxon>rosids</taxon>
        <taxon>fabids</taxon>
        <taxon>Malpighiales</taxon>
        <taxon>Salicaceae</taxon>
        <taxon>Saliceae</taxon>
        <taxon>Populus</taxon>
    </lineage>
</organism>
<dbReference type="Proteomes" id="UP001164929">
    <property type="component" value="Chromosome 11"/>
</dbReference>
<keyword evidence="3" id="KW-1185">Reference proteome</keyword>
<gene>
    <name evidence="2" type="ORF">NC653_026713</name>
</gene>
<evidence type="ECO:0000313" key="2">
    <source>
        <dbReference type="EMBL" id="KAJ6978398.1"/>
    </source>
</evidence>
<dbReference type="PANTHER" id="PTHR10997">
    <property type="entry name" value="IMPORTIN-7, 8, 11"/>
    <property type="match status" value="1"/>
</dbReference>
<evidence type="ECO:0000256" key="1">
    <source>
        <dbReference type="SAM" id="Phobius"/>
    </source>
</evidence>
<dbReference type="GO" id="GO:0005829">
    <property type="term" value="C:cytosol"/>
    <property type="evidence" value="ECO:0007669"/>
    <property type="project" value="TreeGrafter"/>
</dbReference>
<accession>A0AAD6Q610</accession>